<dbReference type="Pfam" id="PF05816">
    <property type="entry name" value="TelA"/>
    <property type="match status" value="1"/>
</dbReference>
<dbReference type="PIRSF" id="PIRSF026508">
    <property type="entry name" value="TelA"/>
    <property type="match status" value="1"/>
</dbReference>
<proteinExistence type="inferred from homology"/>
<dbReference type="AlphaFoldDB" id="A0A6N2YRC2"/>
<feature type="region of interest" description="Disordered" evidence="2">
    <location>
        <begin position="1"/>
        <end position="21"/>
    </location>
</feature>
<name>A0A6N2YRC2_STRSL</name>
<dbReference type="PANTHER" id="PTHR38432:SF2">
    <property type="entry name" value="TELLURITE RESISTANCE PROTEIN"/>
    <property type="match status" value="1"/>
</dbReference>
<accession>A0A6N2YRC2</accession>
<gene>
    <name evidence="3" type="ORF">SSLFYP6_00174</name>
</gene>
<dbReference type="RefSeq" id="WP_107373157.1">
    <property type="nucleotide sequence ID" value="NZ_CACRUJ010000001.1"/>
</dbReference>
<feature type="compositionally biased region" description="Polar residues" evidence="2">
    <location>
        <begin position="10"/>
        <end position="21"/>
    </location>
</feature>
<evidence type="ECO:0000256" key="1">
    <source>
        <dbReference type="PIRNR" id="PIRNR026508"/>
    </source>
</evidence>
<evidence type="ECO:0000313" key="3">
    <source>
        <dbReference type="EMBL" id="VYT68378.1"/>
    </source>
</evidence>
<dbReference type="PANTHER" id="PTHR38432">
    <property type="entry name" value="TELA-LIKE PROTEIN SAOUHSC_01408"/>
    <property type="match status" value="1"/>
</dbReference>
<sequence length="376" mass="43081">MAINTGEFGATTTGSPTNEMQMTQPEVLTDNVAYKQRLRALPEVQNLTNEIDITNVNSILAFGQKPSEGISQTSDMLLSSMQRVNTEEASRMLTQLTKIMDKFDIKELENPENASMLQKLFGKIKNSIDKLFAKYEDMGKEVDKIYVILKQYESQIHQTQEDLEKQYRTNVTYYEELEKYIVAGELAQEEIEAYQAQMMQRTDLTEQEKQTQQQKLQMIKDMLNQRTYDLQIAENVAMQTCPMIQTMQMANFNLMRKINSSFIITLPIFKQCLVQAIQLKRQEIQAKSISQLDEKTNELLLRNAQNTATQSVNIARMAGGSAVQIETLRSTYETIKKGIDETKQISQQIAEKRKTDSVELENMKADMAEKGFISAH</sequence>
<dbReference type="InterPro" id="IPR008863">
    <property type="entry name" value="Toxic_anion-R_TelA"/>
</dbReference>
<evidence type="ECO:0000256" key="2">
    <source>
        <dbReference type="SAM" id="MobiDB-lite"/>
    </source>
</evidence>
<reference evidence="3" key="1">
    <citation type="submission" date="2019-11" db="EMBL/GenBank/DDBJ databases">
        <authorList>
            <person name="Feng L."/>
        </authorList>
    </citation>
    <scope>NUCLEOTIDE SEQUENCE</scope>
    <source>
        <strain evidence="3">SSalivariusLFYP6</strain>
    </source>
</reference>
<comment type="similarity">
    <text evidence="1">Belongs to the TelA family.</text>
</comment>
<protein>
    <submittedName>
        <fullName evidence="3">TelA-like protein</fullName>
    </submittedName>
</protein>
<dbReference type="EMBL" id="CACRUJ010000001">
    <property type="protein sequence ID" value="VYT68378.1"/>
    <property type="molecule type" value="Genomic_DNA"/>
</dbReference>
<organism evidence="3">
    <name type="scientific">Streptococcus salivarius</name>
    <dbReference type="NCBI Taxonomy" id="1304"/>
    <lineage>
        <taxon>Bacteria</taxon>
        <taxon>Bacillati</taxon>
        <taxon>Bacillota</taxon>
        <taxon>Bacilli</taxon>
        <taxon>Lactobacillales</taxon>
        <taxon>Streptococcaceae</taxon>
        <taxon>Streptococcus</taxon>
    </lineage>
</organism>